<evidence type="ECO:0000256" key="4">
    <source>
        <dbReference type="ARBA" id="ARBA00022833"/>
    </source>
</evidence>
<dbReference type="Gene3D" id="3.90.180.10">
    <property type="entry name" value="Medium-chain alcohol dehydrogenases, catalytic domain"/>
    <property type="match status" value="1"/>
</dbReference>
<keyword evidence="9" id="KW-1185">Reference proteome</keyword>
<dbReference type="SUPFAM" id="SSF50129">
    <property type="entry name" value="GroES-like"/>
    <property type="match status" value="1"/>
</dbReference>
<comment type="similarity">
    <text evidence="2">Belongs to the zinc-containing alcohol dehydrogenase family.</text>
</comment>
<evidence type="ECO:0000259" key="6">
    <source>
        <dbReference type="Pfam" id="PF00107"/>
    </source>
</evidence>
<dbReference type="InterPro" id="IPR011032">
    <property type="entry name" value="GroES-like_sf"/>
</dbReference>
<dbReference type="OrthoDB" id="5295340at2"/>
<dbReference type="CDD" id="cd05284">
    <property type="entry name" value="arabinose_DH_like"/>
    <property type="match status" value="1"/>
</dbReference>
<evidence type="ECO:0000256" key="3">
    <source>
        <dbReference type="ARBA" id="ARBA00022723"/>
    </source>
</evidence>
<dbReference type="SUPFAM" id="SSF51735">
    <property type="entry name" value="NAD(P)-binding Rossmann-fold domains"/>
    <property type="match status" value="1"/>
</dbReference>
<evidence type="ECO:0000256" key="1">
    <source>
        <dbReference type="ARBA" id="ARBA00001947"/>
    </source>
</evidence>
<keyword evidence="5" id="KW-0560">Oxidoreductase</keyword>
<dbReference type="EMBL" id="NHRY01000188">
    <property type="protein sequence ID" value="PPQ31571.1"/>
    <property type="molecule type" value="Genomic_DNA"/>
</dbReference>
<dbReference type="Gene3D" id="3.40.50.720">
    <property type="entry name" value="NAD(P)-binding Rossmann-like Domain"/>
    <property type="match status" value="1"/>
</dbReference>
<keyword evidence="3" id="KW-0479">Metal-binding</keyword>
<dbReference type="PANTHER" id="PTHR42940">
    <property type="entry name" value="ALCOHOL DEHYDROGENASE 1-RELATED"/>
    <property type="match status" value="1"/>
</dbReference>
<accession>A0A2S6NAF0</accession>
<dbReference type="Pfam" id="PF00107">
    <property type="entry name" value="ADH_zinc_N"/>
    <property type="match status" value="1"/>
</dbReference>
<evidence type="ECO:0000259" key="7">
    <source>
        <dbReference type="Pfam" id="PF08240"/>
    </source>
</evidence>
<dbReference type="InterPro" id="IPR013149">
    <property type="entry name" value="ADH-like_C"/>
</dbReference>
<evidence type="ECO:0000313" key="9">
    <source>
        <dbReference type="Proteomes" id="UP000239724"/>
    </source>
</evidence>
<dbReference type="Pfam" id="PF08240">
    <property type="entry name" value="ADH_N"/>
    <property type="match status" value="1"/>
</dbReference>
<sequence length="379" mass="40508">MKAAVLHAFDESLSGTEFVRYEDVADPRIAKPTDVIVRIGGAGVCRTDLHIIEGIWRSKVDVQLPYIMAPENAGWVEEIGKGVESVKVGDAVICRPLVTSGHCLACRRGDDMHATDSRFPGINANGGYAQYLATGERSLIKLPKSLAPKDVAPYTDAGLTACRAAKKASRHPLPGEYAVCIGAGGLGHIGIQALRALCAAEIIVVDRSDAALALARECGAHHVVKGDGNAVENVLQITKGNGAAAEGLTMTRNAGYYYIVGYGGKIDLPTIDMITSEKTIIGNLVGTYPELVELMALADRGLVHLATKEYRLSEANQALHDLHNPSYSRQWPTVANIVGIPGVSSFWAVARTRDKVIARKFMIQKGFPSIPDSPVNKMG</sequence>
<dbReference type="GO" id="GO:0016491">
    <property type="term" value="F:oxidoreductase activity"/>
    <property type="evidence" value="ECO:0007669"/>
    <property type="project" value="UniProtKB-KW"/>
</dbReference>
<evidence type="ECO:0000313" key="8">
    <source>
        <dbReference type="EMBL" id="PPQ31571.1"/>
    </source>
</evidence>
<comment type="caution">
    <text evidence="8">The sequence shown here is derived from an EMBL/GenBank/DDBJ whole genome shotgun (WGS) entry which is preliminary data.</text>
</comment>
<reference evidence="8 9" key="1">
    <citation type="journal article" date="2018" name="Arch. Microbiol.">
        <title>New insights into the metabolic potential of the phototrophic purple bacterium Rhodopila globiformis DSM 161(T) from its draft genome sequence and evidence for a vanadium-dependent nitrogenase.</title>
        <authorList>
            <person name="Imhoff J.F."/>
            <person name="Rahn T."/>
            <person name="Kunzel S."/>
            <person name="Neulinger S.C."/>
        </authorList>
    </citation>
    <scope>NUCLEOTIDE SEQUENCE [LARGE SCALE GENOMIC DNA]</scope>
    <source>
        <strain evidence="8 9">DSM 161</strain>
    </source>
</reference>
<name>A0A2S6NAF0_RHOGL</name>
<feature type="domain" description="Alcohol dehydrogenase-like N-terminal" evidence="7">
    <location>
        <begin position="31"/>
        <end position="144"/>
    </location>
</feature>
<dbReference type="RefSeq" id="WP_104520062.1">
    <property type="nucleotide sequence ID" value="NZ_NHRY01000188.1"/>
</dbReference>
<proteinExistence type="inferred from homology"/>
<keyword evidence="4" id="KW-0862">Zinc</keyword>
<dbReference type="InterPro" id="IPR013154">
    <property type="entry name" value="ADH-like_N"/>
</dbReference>
<dbReference type="GO" id="GO:0046872">
    <property type="term" value="F:metal ion binding"/>
    <property type="evidence" value="ECO:0007669"/>
    <property type="project" value="UniProtKB-KW"/>
</dbReference>
<evidence type="ECO:0000256" key="2">
    <source>
        <dbReference type="ARBA" id="ARBA00008072"/>
    </source>
</evidence>
<evidence type="ECO:0000256" key="5">
    <source>
        <dbReference type="ARBA" id="ARBA00023002"/>
    </source>
</evidence>
<feature type="domain" description="Alcohol dehydrogenase-like C-terminal" evidence="6">
    <location>
        <begin position="185"/>
        <end position="297"/>
    </location>
</feature>
<gene>
    <name evidence="8" type="ORF">CCS01_17230</name>
</gene>
<organism evidence="8 9">
    <name type="scientific">Rhodopila globiformis</name>
    <name type="common">Rhodopseudomonas globiformis</name>
    <dbReference type="NCBI Taxonomy" id="1071"/>
    <lineage>
        <taxon>Bacteria</taxon>
        <taxon>Pseudomonadati</taxon>
        <taxon>Pseudomonadota</taxon>
        <taxon>Alphaproteobacteria</taxon>
        <taxon>Acetobacterales</taxon>
        <taxon>Acetobacteraceae</taxon>
        <taxon>Rhodopila</taxon>
    </lineage>
</organism>
<dbReference type="InterPro" id="IPR036291">
    <property type="entry name" value="NAD(P)-bd_dom_sf"/>
</dbReference>
<comment type="cofactor">
    <cofactor evidence="1">
        <name>Zn(2+)</name>
        <dbReference type="ChEBI" id="CHEBI:29105"/>
    </cofactor>
</comment>
<dbReference type="AlphaFoldDB" id="A0A2S6NAF0"/>
<dbReference type="Proteomes" id="UP000239724">
    <property type="component" value="Unassembled WGS sequence"/>
</dbReference>
<dbReference type="PANTHER" id="PTHR42940:SF8">
    <property type="entry name" value="VACUOLAR PROTEIN SORTING-ASSOCIATED PROTEIN 11"/>
    <property type="match status" value="1"/>
</dbReference>
<protein>
    <submittedName>
        <fullName evidence="8">D-arabinose dehydrogenase</fullName>
    </submittedName>
</protein>